<dbReference type="Proteomes" id="UP001221142">
    <property type="component" value="Unassembled WGS sequence"/>
</dbReference>
<protein>
    <submittedName>
        <fullName evidence="1">Uncharacterized protein</fullName>
    </submittedName>
</protein>
<sequence>MMTPHVTNCSLILATTCSQLPRRLHVAVLAIPLTRNYAARNYAAPYQLHLLVLSVVTSVPQAFDETSGPESLPRHGRSCDSTPSRWYFSDCQACSWLSCYPGPYLPGVHAATDVRVRDPGRDLDRRAIEVRPSSNSPVGETWLGIDFERDVGFKLPPLFPLRY</sequence>
<reference evidence="1" key="1">
    <citation type="submission" date="2023-03" db="EMBL/GenBank/DDBJ databases">
        <title>Massive genome expansion in bonnet fungi (Mycena s.s.) driven by repeated elements and novel gene families across ecological guilds.</title>
        <authorList>
            <consortium name="Lawrence Berkeley National Laboratory"/>
            <person name="Harder C.B."/>
            <person name="Miyauchi S."/>
            <person name="Viragh M."/>
            <person name="Kuo A."/>
            <person name="Thoen E."/>
            <person name="Andreopoulos B."/>
            <person name="Lu D."/>
            <person name="Skrede I."/>
            <person name="Drula E."/>
            <person name="Henrissat B."/>
            <person name="Morin E."/>
            <person name="Kohler A."/>
            <person name="Barry K."/>
            <person name="LaButti K."/>
            <person name="Morin E."/>
            <person name="Salamov A."/>
            <person name="Lipzen A."/>
            <person name="Mereny Z."/>
            <person name="Hegedus B."/>
            <person name="Baldrian P."/>
            <person name="Stursova M."/>
            <person name="Weitz H."/>
            <person name="Taylor A."/>
            <person name="Grigoriev I.V."/>
            <person name="Nagy L.G."/>
            <person name="Martin F."/>
            <person name="Kauserud H."/>
        </authorList>
    </citation>
    <scope>NUCLEOTIDE SEQUENCE</scope>
    <source>
        <strain evidence="1">9284</strain>
    </source>
</reference>
<organism evidence="1 2">
    <name type="scientific">Roridomyces roridus</name>
    <dbReference type="NCBI Taxonomy" id="1738132"/>
    <lineage>
        <taxon>Eukaryota</taxon>
        <taxon>Fungi</taxon>
        <taxon>Dikarya</taxon>
        <taxon>Basidiomycota</taxon>
        <taxon>Agaricomycotina</taxon>
        <taxon>Agaricomycetes</taxon>
        <taxon>Agaricomycetidae</taxon>
        <taxon>Agaricales</taxon>
        <taxon>Marasmiineae</taxon>
        <taxon>Mycenaceae</taxon>
        <taxon>Roridomyces</taxon>
    </lineage>
</organism>
<accession>A0AAD7BB38</accession>
<evidence type="ECO:0000313" key="1">
    <source>
        <dbReference type="EMBL" id="KAJ7615992.1"/>
    </source>
</evidence>
<name>A0AAD7BB38_9AGAR</name>
<dbReference type="AlphaFoldDB" id="A0AAD7BB38"/>
<evidence type="ECO:0000313" key="2">
    <source>
        <dbReference type="Proteomes" id="UP001221142"/>
    </source>
</evidence>
<gene>
    <name evidence="1" type="ORF">FB45DRAFT_235999</name>
</gene>
<keyword evidence="2" id="KW-1185">Reference proteome</keyword>
<dbReference type="EMBL" id="JARKIF010000023">
    <property type="protein sequence ID" value="KAJ7615992.1"/>
    <property type="molecule type" value="Genomic_DNA"/>
</dbReference>
<comment type="caution">
    <text evidence="1">The sequence shown here is derived from an EMBL/GenBank/DDBJ whole genome shotgun (WGS) entry which is preliminary data.</text>
</comment>
<proteinExistence type="predicted"/>